<comment type="caution">
    <text evidence="2">The sequence shown here is derived from an EMBL/GenBank/DDBJ whole genome shotgun (WGS) entry which is preliminary data.</text>
</comment>
<keyword evidence="3" id="KW-1185">Reference proteome</keyword>
<keyword evidence="1" id="KW-0732">Signal</keyword>
<sequence length="176" mass="19299">MVLLAWSSFGSCFHGVWGSFGCCFESVRALGCGSVVSRMILGDGGSMGLGSGIWCEEEGELPGWRYLFGVIWWWRFAEKKKMNGVLGCLIGDIGTSLSSDFKLLSLEGESDVDLSWCSSESTDSKRQGDLLVRRRGWRREAVPGGSPVVCRFRVTDFVQVSLARRMVAATIFTGGF</sequence>
<reference evidence="2 3" key="1">
    <citation type="submission" date="2020-09" db="EMBL/GenBank/DDBJ databases">
        <title>De no assembly of potato wild relative species, Solanum commersonii.</title>
        <authorList>
            <person name="Cho K."/>
        </authorList>
    </citation>
    <scope>NUCLEOTIDE SEQUENCE [LARGE SCALE GENOMIC DNA]</scope>
    <source>
        <strain evidence="2">LZ3.2</strain>
        <tissue evidence="2">Leaf</tissue>
    </source>
</reference>
<protein>
    <submittedName>
        <fullName evidence="2">Uncharacterized protein</fullName>
    </submittedName>
</protein>
<evidence type="ECO:0000256" key="1">
    <source>
        <dbReference type="SAM" id="SignalP"/>
    </source>
</evidence>
<name>A0A9J6AA40_SOLCO</name>
<gene>
    <name evidence="2" type="ORF">H5410_006324</name>
</gene>
<evidence type="ECO:0000313" key="2">
    <source>
        <dbReference type="EMBL" id="KAG5621106.1"/>
    </source>
</evidence>
<dbReference type="Proteomes" id="UP000824120">
    <property type="component" value="Chromosome 2"/>
</dbReference>
<accession>A0A9J6AA40</accession>
<evidence type="ECO:0000313" key="3">
    <source>
        <dbReference type="Proteomes" id="UP000824120"/>
    </source>
</evidence>
<dbReference type="EMBL" id="JACXVP010000002">
    <property type="protein sequence ID" value="KAG5621106.1"/>
    <property type="molecule type" value="Genomic_DNA"/>
</dbReference>
<proteinExistence type="predicted"/>
<feature type="chain" id="PRO_5039892103" evidence="1">
    <location>
        <begin position="19"/>
        <end position="176"/>
    </location>
</feature>
<feature type="signal peptide" evidence="1">
    <location>
        <begin position="1"/>
        <end position="18"/>
    </location>
</feature>
<organism evidence="2 3">
    <name type="scientific">Solanum commersonii</name>
    <name type="common">Commerson's wild potato</name>
    <name type="synonym">Commerson's nightshade</name>
    <dbReference type="NCBI Taxonomy" id="4109"/>
    <lineage>
        <taxon>Eukaryota</taxon>
        <taxon>Viridiplantae</taxon>
        <taxon>Streptophyta</taxon>
        <taxon>Embryophyta</taxon>
        <taxon>Tracheophyta</taxon>
        <taxon>Spermatophyta</taxon>
        <taxon>Magnoliopsida</taxon>
        <taxon>eudicotyledons</taxon>
        <taxon>Gunneridae</taxon>
        <taxon>Pentapetalae</taxon>
        <taxon>asterids</taxon>
        <taxon>lamiids</taxon>
        <taxon>Solanales</taxon>
        <taxon>Solanaceae</taxon>
        <taxon>Solanoideae</taxon>
        <taxon>Solaneae</taxon>
        <taxon>Solanum</taxon>
    </lineage>
</organism>
<dbReference type="AlphaFoldDB" id="A0A9J6AA40"/>